<dbReference type="InterPro" id="IPR002843">
    <property type="entry name" value="ATPase_V0-cplx_csu/dsu"/>
</dbReference>
<dbReference type="Gene3D" id="1.20.1690.10">
    <property type="entry name" value="V-type ATP synthase subunit C domain"/>
    <property type="match status" value="2"/>
</dbReference>
<evidence type="ECO:0000313" key="5">
    <source>
        <dbReference type="Proteomes" id="UP000184526"/>
    </source>
</evidence>
<evidence type="ECO:0000313" key="4">
    <source>
        <dbReference type="EMBL" id="SHH55897.1"/>
    </source>
</evidence>
<dbReference type="InterPro" id="IPR044911">
    <property type="entry name" value="V-type_ATPase_csu/dsu_dom_3"/>
</dbReference>
<dbReference type="NCBIfam" id="NF002266">
    <property type="entry name" value="PRK01198.1-2"/>
    <property type="match status" value="1"/>
</dbReference>
<dbReference type="Proteomes" id="UP000184526">
    <property type="component" value="Unassembled WGS sequence"/>
</dbReference>
<dbReference type="RefSeq" id="WP_072830215.1">
    <property type="nucleotide sequence ID" value="NZ_FQXP01000003.1"/>
</dbReference>
<proteinExistence type="inferred from homology"/>
<reference evidence="4 5" key="1">
    <citation type="submission" date="2016-11" db="EMBL/GenBank/DDBJ databases">
        <authorList>
            <person name="Jaros S."/>
            <person name="Januszkiewicz K."/>
            <person name="Wedrychowicz H."/>
        </authorList>
    </citation>
    <scope>NUCLEOTIDE SEQUENCE [LARGE SCALE GENOMIC DNA]</scope>
    <source>
        <strain evidence="4 5">DSM 3089</strain>
    </source>
</reference>
<dbReference type="SUPFAM" id="SSF103486">
    <property type="entry name" value="V-type ATP synthase subunit C"/>
    <property type="match status" value="1"/>
</dbReference>
<organism evidence="4 5">
    <name type="scientific">Clostridium collagenovorans DSM 3089</name>
    <dbReference type="NCBI Taxonomy" id="1121306"/>
    <lineage>
        <taxon>Bacteria</taxon>
        <taxon>Bacillati</taxon>
        <taxon>Bacillota</taxon>
        <taxon>Clostridia</taxon>
        <taxon>Eubacteriales</taxon>
        <taxon>Clostridiaceae</taxon>
        <taxon>Clostridium</taxon>
    </lineage>
</organism>
<sequence length="333" mass="38641">MEDLKFTQAVSRLRVLEKRLLDKSKIERMIDSASADEVLRILSETEYANLMSDVKRAEDYELLLSKELKRVYSLIYEISPDKTIIDIMSLRNDYHNIKVLLKGKALDKDLDYLLMPDGNMDVNELKSAIQSGDLRDLNPMAKMAIEEVNKIFADTKDPQQIDIIVDRYMFAHMLDMAKTTKMDFLIDYVKITIDFTNIKTLIRVKKQQKDVKFLREVLIDGGTISLDKFTISLNDSLENFMSKIRATKYFDIIKVGIEEYISTNKLTALEKICDNYIMDYIKKAKYITFGAEPLIAYVLAKETEIKIIRIIMVGKLNNIAPEVIRERVRDVYV</sequence>
<comment type="similarity">
    <text evidence="1">Belongs to the V-ATPase V0D/AC39 subunit family.</text>
</comment>
<dbReference type="AlphaFoldDB" id="A0A1M5TYN7"/>
<keyword evidence="5" id="KW-1185">Reference proteome</keyword>
<dbReference type="Gene3D" id="1.10.132.50">
    <property type="entry name" value="ATP synthase (C/AC39) subunit, domain 3"/>
    <property type="match status" value="1"/>
</dbReference>
<keyword evidence="3" id="KW-0406">Ion transport</keyword>
<protein>
    <submittedName>
        <fullName evidence="4">V/A-type H+-transporting ATPase subunit C</fullName>
    </submittedName>
</protein>
<dbReference type="GO" id="GO:0046961">
    <property type="term" value="F:proton-transporting ATPase activity, rotational mechanism"/>
    <property type="evidence" value="ECO:0007669"/>
    <property type="project" value="InterPro"/>
</dbReference>
<dbReference type="STRING" id="1121306.SAMN02745196_00775"/>
<gene>
    <name evidence="4" type="ORF">SAMN02745196_00775</name>
</gene>
<dbReference type="InterPro" id="IPR050873">
    <property type="entry name" value="V-ATPase_V0D/AC39_subunit"/>
</dbReference>
<evidence type="ECO:0000256" key="2">
    <source>
        <dbReference type="ARBA" id="ARBA00022448"/>
    </source>
</evidence>
<accession>A0A1M5TYN7</accession>
<dbReference type="PANTHER" id="PTHR38682:SF1">
    <property type="entry name" value="V-TYPE ATP SYNTHASE SUBUNIT C"/>
    <property type="match status" value="1"/>
</dbReference>
<dbReference type="PANTHER" id="PTHR38682">
    <property type="entry name" value="V-TYPE ATP SYNTHASE SUBUNIT C"/>
    <property type="match status" value="1"/>
</dbReference>
<dbReference type="EMBL" id="FQXP01000003">
    <property type="protein sequence ID" value="SHH55897.1"/>
    <property type="molecule type" value="Genomic_DNA"/>
</dbReference>
<evidence type="ECO:0000256" key="3">
    <source>
        <dbReference type="ARBA" id="ARBA00023065"/>
    </source>
</evidence>
<dbReference type="InterPro" id="IPR035067">
    <property type="entry name" value="V-type_ATPase_csu/dsu"/>
</dbReference>
<dbReference type="Pfam" id="PF01992">
    <property type="entry name" value="vATP-synt_AC39"/>
    <property type="match status" value="1"/>
</dbReference>
<dbReference type="OrthoDB" id="1653at2"/>
<dbReference type="InterPro" id="IPR036079">
    <property type="entry name" value="ATPase_csu/dsu_sf"/>
</dbReference>
<evidence type="ECO:0000256" key="1">
    <source>
        <dbReference type="ARBA" id="ARBA00006709"/>
    </source>
</evidence>
<keyword evidence="2" id="KW-0813">Transport</keyword>
<name>A0A1M5TYN7_9CLOT</name>